<dbReference type="Proteomes" id="UP001218218">
    <property type="component" value="Unassembled WGS sequence"/>
</dbReference>
<dbReference type="AlphaFoldDB" id="A0AAD7F1I0"/>
<sequence>MPLGAADRISEGLCTPLAPTCLGCVHRSSRSNDVVSRGTGWLGPDGDVIHPHRALNLRSTVLAPASLASFRRVHFAYAVSTAVLFREDVLRAGLGLGGPSETGNGNTCVAAQAIAECMRARTFGKSPPTFPYPLDCAIVSSGIGEHSTQTVHQRHPPYPWRPHQRTIRAPDDRHTRPPGLSPRYVISFSPVPPVPPSGSLALDPPSLTVSTVLSPPSVSPPYCLHPRVDFPACRVSTTRLGSNNPSPPIQRRFSRRTFSEPPRIGLRRPQATICRESGPNARKIRTLRITSWSRPQRPPCPAHSHYHVLIHAPRRAITIMRPKPAPRAGPDPFYELPVLRRLVPPHPRT</sequence>
<feature type="region of interest" description="Disordered" evidence="1">
    <location>
        <begin position="149"/>
        <end position="177"/>
    </location>
</feature>
<comment type="caution">
    <text evidence="2">The sequence shown here is derived from an EMBL/GenBank/DDBJ whole genome shotgun (WGS) entry which is preliminary data.</text>
</comment>
<protein>
    <submittedName>
        <fullName evidence="2">Uncharacterized protein</fullName>
    </submittedName>
</protein>
<name>A0AAD7F1I0_9AGAR</name>
<dbReference type="EMBL" id="JARIHO010000004">
    <property type="protein sequence ID" value="KAJ7362983.1"/>
    <property type="molecule type" value="Genomic_DNA"/>
</dbReference>
<evidence type="ECO:0000313" key="3">
    <source>
        <dbReference type="Proteomes" id="UP001218218"/>
    </source>
</evidence>
<proteinExistence type="predicted"/>
<reference evidence="2" key="1">
    <citation type="submission" date="2023-03" db="EMBL/GenBank/DDBJ databases">
        <title>Massive genome expansion in bonnet fungi (Mycena s.s.) driven by repeated elements and novel gene families across ecological guilds.</title>
        <authorList>
            <consortium name="Lawrence Berkeley National Laboratory"/>
            <person name="Harder C.B."/>
            <person name="Miyauchi S."/>
            <person name="Viragh M."/>
            <person name="Kuo A."/>
            <person name="Thoen E."/>
            <person name="Andreopoulos B."/>
            <person name="Lu D."/>
            <person name="Skrede I."/>
            <person name="Drula E."/>
            <person name="Henrissat B."/>
            <person name="Morin E."/>
            <person name="Kohler A."/>
            <person name="Barry K."/>
            <person name="LaButti K."/>
            <person name="Morin E."/>
            <person name="Salamov A."/>
            <person name="Lipzen A."/>
            <person name="Mereny Z."/>
            <person name="Hegedus B."/>
            <person name="Baldrian P."/>
            <person name="Stursova M."/>
            <person name="Weitz H."/>
            <person name="Taylor A."/>
            <person name="Grigoriev I.V."/>
            <person name="Nagy L.G."/>
            <person name="Martin F."/>
            <person name="Kauserud H."/>
        </authorList>
    </citation>
    <scope>NUCLEOTIDE SEQUENCE</scope>
    <source>
        <strain evidence="2">CBHHK002</strain>
    </source>
</reference>
<keyword evidence="3" id="KW-1185">Reference proteome</keyword>
<organism evidence="2 3">
    <name type="scientific">Mycena albidolilacea</name>
    <dbReference type="NCBI Taxonomy" id="1033008"/>
    <lineage>
        <taxon>Eukaryota</taxon>
        <taxon>Fungi</taxon>
        <taxon>Dikarya</taxon>
        <taxon>Basidiomycota</taxon>
        <taxon>Agaricomycotina</taxon>
        <taxon>Agaricomycetes</taxon>
        <taxon>Agaricomycetidae</taxon>
        <taxon>Agaricales</taxon>
        <taxon>Marasmiineae</taxon>
        <taxon>Mycenaceae</taxon>
        <taxon>Mycena</taxon>
    </lineage>
</organism>
<evidence type="ECO:0000313" key="2">
    <source>
        <dbReference type="EMBL" id="KAJ7362983.1"/>
    </source>
</evidence>
<accession>A0AAD7F1I0</accession>
<evidence type="ECO:0000256" key="1">
    <source>
        <dbReference type="SAM" id="MobiDB-lite"/>
    </source>
</evidence>
<gene>
    <name evidence="2" type="ORF">DFH08DRAFT_951197</name>
</gene>